<dbReference type="MEROPS" id="M12.032"/>
<comment type="subunit">
    <text evidence="2">Monomer.</text>
</comment>
<comment type="caution">
    <text evidence="4">Lacks conserved residue(s) required for the propagation of feature annotation.</text>
</comment>
<dbReference type="AlphaFoldDB" id="U6JPA2"/>
<feature type="chain" id="PRO_5012339118" description="Metalloendopeptidase" evidence="6">
    <location>
        <begin position="16"/>
        <end position="238"/>
    </location>
</feature>
<evidence type="ECO:0000256" key="3">
    <source>
        <dbReference type="ARBA" id="ARBA00025529"/>
    </source>
</evidence>
<name>U6JPA2_TITSE</name>
<organism evidence="8">
    <name type="scientific">Tityus serrulatus</name>
    <name type="common">Brazilian yellow scorpion</name>
    <dbReference type="NCBI Taxonomy" id="6887"/>
    <lineage>
        <taxon>Eukaryota</taxon>
        <taxon>Metazoa</taxon>
        <taxon>Ecdysozoa</taxon>
        <taxon>Arthropoda</taxon>
        <taxon>Chelicerata</taxon>
        <taxon>Arachnida</taxon>
        <taxon>Scorpiones</taxon>
        <taxon>Buthida</taxon>
        <taxon>Buthoidea</taxon>
        <taxon>Buthidae</taxon>
        <taxon>Tityus</taxon>
    </lineage>
</organism>
<dbReference type="Pfam" id="PF01400">
    <property type="entry name" value="Astacin"/>
    <property type="match status" value="1"/>
</dbReference>
<accession>U6JPA2</accession>
<gene>
    <name evidence="8" type="primary">astl</name>
</gene>
<feature type="active site" evidence="4">
    <location>
        <position position="131"/>
    </location>
</feature>
<dbReference type="PANTHER" id="PTHR10127">
    <property type="entry name" value="DISCOIDIN, CUB, EGF, LAMININ , AND ZINC METALLOPROTEASE DOMAIN CONTAINING"/>
    <property type="match status" value="1"/>
</dbReference>
<evidence type="ECO:0000256" key="4">
    <source>
        <dbReference type="PROSITE-ProRule" id="PRU01211"/>
    </source>
</evidence>
<reference evidence="8" key="2">
    <citation type="journal article" date="2015" name="PLoS ONE">
        <title>Biochemical, transcriptomic and proteomic analyses of digestion in the scorpion Tityus serrulatus: insights into function and evolution of digestion in an ancient arthropod.</title>
        <authorList>
            <person name="Fuzita F.J."/>
            <person name="Pinkse M.W.H."/>
            <person name="Patane J.S.L."/>
            <person name="Juliano M.A."/>
            <person name="Verhaert P.D.E.M."/>
            <person name="Lopes A.R."/>
        </authorList>
    </citation>
    <scope>NUCLEOTIDE SEQUENCE</scope>
    <source>
        <tissue evidence="8">Midgut glands</tissue>
    </source>
</reference>
<keyword evidence="6" id="KW-0732">Signal</keyword>
<evidence type="ECO:0000313" key="8">
    <source>
        <dbReference type="EMBL" id="CDJ26722.1"/>
    </source>
</evidence>
<dbReference type="GO" id="GO:0006508">
    <property type="term" value="P:proteolysis"/>
    <property type="evidence" value="ECO:0007669"/>
    <property type="project" value="UniProtKB-KW"/>
</dbReference>
<dbReference type="EC" id="3.4.24.-" evidence="5"/>
<sequence length="238" mass="26922">MLILCLISLILCISGAPTRDDAECDLDTYENNSELFTTRNAAVPQSLWPGGVIPYVIDESLDFLIDTIESVMDEYENATCIRFKPIIDAEFNYVKIYLGNGCSSMVGRFPISHQLISLGFGCHSVGTITHEIGHTIGLHHEHNRSDRDDYLEIIWDNIKPGRENQFKKLLPEEIVLLNKFDYNSIMLYGDTTFSKNGYSKTMIAKKKGINRLLRVADKSGLSKSDIERINKLYNCSKS</sequence>
<evidence type="ECO:0000256" key="1">
    <source>
        <dbReference type="ARBA" id="ARBA00006629"/>
    </source>
</evidence>
<dbReference type="GO" id="GO:0004222">
    <property type="term" value="F:metalloendopeptidase activity"/>
    <property type="evidence" value="ECO:0007669"/>
    <property type="project" value="UniProtKB-UniRule"/>
</dbReference>
<feature type="binding site" evidence="4">
    <location>
        <position position="140"/>
    </location>
    <ligand>
        <name>Zn(2+)</name>
        <dbReference type="ChEBI" id="CHEBI:29105"/>
        <note>catalytic</note>
    </ligand>
</feature>
<keyword evidence="4 5" id="KW-0378">Hydrolase</keyword>
<feature type="domain" description="Peptidase M12A" evidence="7">
    <location>
        <begin position="41"/>
        <end position="236"/>
    </location>
</feature>
<feature type="signal peptide" evidence="6">
    <location>
        <begin position="1"/>
        <end position="15"/>
    </location>
</feature>
<keyword evidence="4 5" id="KW-0862">Zinc</keyword>
<dbReference type="SMART" id="SM00235">
    <property type="entry name" value="ZnMc"/>
    <property type="match status" value="1"/>
</dbReference>
<keyword evidence="4 5" id="KW-0482">Metalloprotease</keyword>
<evidence type="ECO:0000256" key="2">
    <source>
        <dbReference type="ARBA" id="ARBA00011245"/>
    </source>
</evidence>
<evidence type="ECO:0000256" key="5">
    <source>
        <dbReference type="RuleBase" id="RU361183"/>
    </source>
</evidence>
<feature type="disulfide bond" evidence="4">
    <location>
        <begin position="80"/>
        <end position="235"/>
    </location>
</feature>
<dbReference type="InterPro" id="IPR001506">
    <property type="entry name" value="Peptidase_M12A"/>
</dbReference>
<dbReference type="InterPro" id="IPR006026">
    <property type="entry name" value="Peptidase_Metallo"/>
</dbReference>
<dbReference type="CDD" id="cd04280">
    <property type="entry name" value="ZnMc_astacin_like"/>
    <property type="match status" value="1"/>
</dbReference>
<feature type="binding site" evidence="4">
    <location>
        <position position="134"/>
    </location>
    <ligand>
        <name>Zn(2+)</name>
        <dbReference type="ChEBI" id="CHEBI:29105"/>
        <note>catalytic</note>
    </ligand>
</feature>
<dbReference type="PANTHER" id="PTHR10127:SF850">
    <property type="entry name" value="METALLOENDOPEPTIDASE"/>
    <property type="match status" value="1"/>
</dbReference>
<dbReference type="GO" id="GO:0008270">
    <property type="term" value="F:zinc ion binding"/>
    <property type="evidence" value="ECO:0007669"/>
    <property type="project" value="UniProtKB-UniRule"/>
</dbReference>
<evidence type="ECO:0000256" key="6">
    <source>
        <dbReference type="SAM" id="SignalP"/>
    </source>
</evidence>
<feature type="binding site" evidence="4">
    <location>
        <position position="130"/>
    </location>
    <ligand>
        <name>Zn(2+)</name>
        <dbReference type="ChEBI" id="CHEBI:29105"/>
        <note>catalytic</note>
    </ligand>
</feature>
<dbReference type="InterPro" id="IPR024079">
    <property type="entry name" value="MetalloPept_cat_dom_sf"/>
</dbReference>
<keyword evidence="4" id="KW-1015">Disulfide bond</keyword>
<dbReference type="PRINTS" id="PR00480">
    <property type="entry name" value="ASTACIN"/>
</dbReference>
<keyword evidence="4 5" id="KW-0479">Metal-binding</keyword>
<protein>
    <recommendedName>
        <fullName evidence="5">Metalloendopeptidase</fullName>
        <ecNumber evidence="5">3.4.24.-</ecNumber>
    </recommendedName>
</protein>
<reference evidence="8" key="1">
    <citation type="submission" date="2013-10" db="EMBL/GenBank/DDBJ databases">
        <authorList>
            <person name="Fuzita F."/>
        </authorList>
    </citation>
    <scope>NUCLEOTIDE SEQUENCE</scope>
    <source>
        <tissue evidence="8">Midgut glands</tissue>
    </source>
</reference>
<dbReference type="Gene3D" id="3.40.390.10">
    <property type="entry name" value="Collagenase (Catalytic Domain)"/>
    <property type="match status" value="1"/>
</dbReference>
<comment type="cofactor">
    <cofactor evidence="4 5">
        <name>Zn(2+)</name>
        <dbReference type="ChEBI" id="CHEBI:29105"/>
    </cofactor>
    <text evidence="4 5">Binds 1 zinc ion per subunit.</text>
</comment>
<evidence type="ECO:0000259" key="7">
    <source>
        <dbReference type="PROSITE" id="PS51864"/>
    </source>
</evidence>
<dbReference type="SUPFAM" id="SSF55486">
    <property type="entry name" value="Metalloproteases ('zincins'), catalytic domain"/>
    <property type="match status" value="1"/>
</dbReference>
<comment type="similarity">
    <text evidence="1">Belongs to the venom metalloproteinase (M12B) family.</text>
</comment>
<keyword evidence="4 5" id="KW-0645">Protease</keyword>
<comment type="function">
    <text evidence="3">Zinc metalloprotease. Provoques deadhesion of endothelial cells from cell cultures, and also degradation of fibronectin, fibrinogen and gelatin in vitro. Its role in the venom is not fully understood but it might act as a spreading factor that facilitates diffusion of other venom toxins. Alternatively, it might be involved in the proteolytic processing of other venom toxins or it might play a role in extra-oral digestion of prey.</text>
</comment>
<dbReference type="EMBL" id="HG710146">
    <property type="protein sequence ID" value="CDJ26722.1"/>
    <property type="molecule type" value="mRNA"/>
</dbReference>
<dbReference type="InterPro" id="IPR034035">
    <property type="entry name" value="Astacin-like_dom"/>
</dbReference>
<dbReference type="PROSITE" id="PS51864">
    <property type="entry name" value="ASTACIN"/>
    <property type="match status" value="1"/>
</dbReference>
<proteinExistence type="evidence at transcript level"/>